<feature type="transmembrane region" description="Helical" evidence="7">
    <location>
        <begin position="104"/>
        <end position="125"/>
    </location>
</feature>
<accession>A0ABT4DMF8</accession>
<dbReference type="CDD" id="cd06261">
    <property type="entry name" value="TM_PBP2"/>
    <property type="match status" value="1"/>
</dbReference>
<dbReference type="InterPro" id="IPR045621">
    <property type="entry name" value="BPD_transp_1_N"/>
</dbReference>
<evidence type="ECO:0000313" key="10">
    <source>
        <dbReference type="Proteomes" id="UP001207626"/>
    </source>
</evidence>
<keyword evidence="6 7" id="KW-0472">Membrane</keyword>
<evidence type="ECO:0000256" key="2">
    <source>
        <dbReference type="ARBA" id="ARBA00022448"/>
    </source>
</evidence>
<protein>
    <submittedName>
        <fullName evidence="9">ABC transporter permease</fullName>
    </submittedName>
</protein>
<dbReference type="PANTHER" id="PTHR43163:SF3">
    <property type="entry name" value="PEPTIDE ABC TRANSPORTER PERMEASE PROTEIN"/>
    <property type="match status" value="1"/>
</dbReference>
<keyword evidence="2 7" id="KW-0813">Transport</keyword>
<feature type="transmembrane region" description="Helical" evidence="7">
    <location>
        <begin position="284"/>
        <end position="310"/>
    </location>
</feature>
<gene>
    <name evidence="9" type="ORF">M5X09_02515</name>
</gene>
<dbReference type="PANTHER" id="PTHR43163">
    <property type="entry name" value="DIPEPTIDE TRANSPORT SYSTEM PERMEASE PROTEIN DPPB-RELATED"/>
    <property type="match status" value="1"/>
</dbReference>
<evidence type="ECO:0000256" key="1">
    <source>
        <dbReference type="ARBA" id="ARBA00004651"/>
    </source>
</evidence>
<dbReference type="Pfam" id="PF19300">
    <property type="entry name" value="BPD_transp_1_N"/>
    <property type="match status" value="1"/>
</dbReference>
<keyword evidence="3" id="KW-1003">Cell membrane</keyword>
<feature type="transmembrane region" description="Helical" evidence="7">
    <location>
        <begin position="12"/>
        <end position="30"/>
    </location>
</feature>
<feature type="transmembrane region" description="Helical" evidence="7">
    <location>
        <begin position="137"/>
        <end position="164"/>
    </location>
</feature>
<evidence type="ECO:0000313" key="9">
    <source>
        <dbReference type="EMBL" id="MCY9518547.1"/>
    </source>
</evidence>
<dbReference type="PROSITE" id="PS50928">
    <property type="entry name" value="ABC_TM1"/>
    <property type="match status" value="1"/>
</dbReference>
<dbReference type="Proteomes" id="UP001207626">
    <property type="component" value="Unassembled WGS sequence"/>
</dbReference>
<evidence type="ECO:0000256" key="7">
    <source>
        <dbReference type="RuleBase" id="RU363032"/>
    </source>
</evidence>
<dbReference type="RefSeq" id="WP_087433510.1">
    <property type="nucleotide sequence ID" value="NZ_JAMDLV010000020.1"/>
</dbReference>
<proteinExistence type="inferred from homology"/>
<dbReference type="SUPFAM" id="SSF161098">
    <property type="entry name" value="MetI-like"/>
    <property type="match status" value="1"/>
</dbReference>
<dbReference type="InterPro" id="IPR035906">
    <property type="entry name" value="MetI-like_sf"/>
</dbReference>
<evidence type="ECO:0000259" key="8">
    <source>
        <dbReference type="PROSITE" id="PS50928"/>
    </source>
</evidence>
<keyword evidence="4 7" id="KW-0812">Transmembrane</keyword>
<sequence length="325" mass="35949">MLRFVLSRMGEAAVVLLLASVIVFVFIRLLPGDPAMALYGDNIQKMTPADQLRIRENLGLDEPLHVQYAKWLEDVMHGELGRSYLNGEPVGTILYHAAGPTVQLMLTGTLLTLLVSLLLGTYTGLRHASKSDAIVTVFSYLLMSMPAFYQALLFMLVFSLYLGWFPIAGMGNPHGGIGEWLRHITLPALVLSFSHIGYYIRLLRNHVLVTKDKDFVHALEARGVPRLRIVTRHIVPNSALPFLSYIGMSLSMTMAGSVVIETLFSWPGLGMLSLKSALSRDYPVLIATILLGTFVVIIGSLLIDLLCAWFNPRIKRQLVKEGTAS</sequence>
<organism evidence="9 10">
    <name type="scientific">Paenibacillus apiarius</name>
    <dbReference type="NCBI Taxonomy" id="46240"/>
    <lineage>
        <taxon>Bacteria</taxon>
        <taxon>Bacillati</taxon>
        <taxon>Bacillota</taxon>
        <taxon>Bacilli</taxon>
        <taxon>Bacillales</taxon>
        <taxon>Paenibacillaceae</taxon>
        <taxon>Paenibacillus</taxon>
    </lineage>
</organism>
<dbReference type="Gene3D" id="1.10.3720.10">
    <property type="entry name" value="MetI-like"/>
    <property type="match status" value="1"/>
</dbReference>
<reference evidence="9 10" key="1">
    <citation type="submission" date="2022-05" db="EMBL/GenBank/DDBJ databases">
        <title>Genome Sequencing of Bee-Associated Microbes.</title>
        <authorList>
            <person name="Dunlap C."/>
        </authorList>
    </citation>
    <scope>NUCLEOTIDE SEQUENCE [LARGE SCALE GENOMIC DNA]</scope>
    <source>
        <strain evidence="9 10">NRRL NRS-1438</strain>
    </source>
</reference>
<comment type="subcellular location">
    <subcellularLocation>
        <location evidence="1 7">Cell membrane</location>
        <topology evidence="1 7">Multi-pass membrane protein</topology>
    </subcellularLocation>
</comment>
<comment type="similarity">
    <text evidence="7">Belongs to the binding-protein-dependent transport system permease family.</text>
</comment>
<evidence type="ECO:0000256" key="5">
    <source>
        <dbReference type="ARBA" id="ARBA00022989"/>
    </source>
</evidence>
<feature type="transmembrane region" description="Helical" evidence="7">
    <location>
        <begin position="242"/>
        <end position="264"/>
    </location>
</feature>
<dbReference type="EMBL" id="JAMDLW010000002">
    <property type="protein sequence ID" value="MCY9518547.1"/>
    <property type="molecule type" value="Genomic_DNA"/>
</dbReference>
<comment type="caution">
    <text evidence="9">The sequence shown here is derived from an EMBL/GenBank/DDBJ whole genome shotgun (WGS) entry which is preliminary data.</text>
</comment>
<feature type="transmembrane region" description="Helical" evidence="7">
    <location>
        <begin position="184"/>
        <end position="203"/>
    </location>
</feature>
<keyword evidence="10" id="KW-1185">Reference proteome</keyword>
<keyword evidence="5 7" id="KW-1133">Transmembrane helix</keyword>
<dbReference type="InterPro" id="IPR000515">
    <property type="entry name" value="MetI-like"/>
</dbReference>
<feature type="domain" description="ABC transmembrane type-1" evidence="8">
    <location>
        <begin position="98"/>
        <end position="303"/>
    </location>
</feature>
<evidence type="ECO:0000256" key="3">
    <source>
        <dbReference type="ARBA" id="ARBA00022475"/>
    </source>
</evidence>
<evidence type="ECO:0000256" key="6">
    <source>
        <dbReference type="ARBA" id="ARBA00023136"/>
    </source>
</evidence>
<evidence type="ECO:0000256" key="4">
    <source>
        <dbReference type="ARBA" id="ARBA00022692"/>
    </source>
</evidence>
<name>A0ABT4DMF8_9BACL</name>
<dbReference type="Pfam" id="PF00528">
    <property type="entry name" value="BPD_transp_1"/>
    <property type="match status" value="1"/>
</dbReference>